<dbReference type="EMBL" id="MU790653">
    <property type="protein sequence ID" value="KAJ3995447.1"/>
    <property type="molecule type" value="Genomic_DNA"/>
</dbReference>
<reference evidence="1" key="1">
    <citation type="submission" date="2022-08" db="EMBL/GenBank/DDBJ databases">
        <authorList>
            <consortium name="DOE Joint Genome Institute"/>
            <person name="Min B."/>
            <person name="Riley R."/>
            <person name="Sierra-Patev S."/>
            <person name="Naranjo-Ortiz M."/>
            <person name="Looney B."/>
            <person name="Konkel Z."/>
            <person name="Slot J.C."/>
            <person name="Sakamoto Y."/>
            <person name="Steenwyk J.L."/>
            <person name="Rokas A."/>
            <person name="Carro J."/>
            <person name="Camarero S."/>
            <person name="Ferreira P."/>
            <person name="Molpeceres G."/>
            <person name="Ruiz-Duenas F.J."/>
            <person name="Serrano A."/>
            <person name="Henrissat B."/>
            <person name="Drula E."/>
            <person name="Hughes K.W."/>
            <person name="Mata J.L."/>
            <person name="Ishikawa N.K."/>
            <person name="Vargas-Isla R."/>
            <person name="Ushijima S."/>
            <person name="Smith C.A."/>
            <person name="Ahrendt S."/>
            <person name="Andreopoulos W."/>
            <person name="He G."/>
            <person name="Labutti K."/>
            <person name="Lipzen A."/>
            <person name="Ng V."/>
            <person name="Sandor L."/>
            <person name="Barry K."/>
            <person name="Martinez A.T."/>
            <person name="Xiao Y."/>
            <person name="Gibbons J.G."/>
            <person name="Terashima K."/>
            <person name="Hibbett D.S."/>
            <person name="Grigoriev I.V."/>
        </authorList>
    </citation>
    <scope>NUCLEOTIDE SEQUENCE</scope>
    <source>
        <strain evidence="1">TFB10827</strain>
    </source>
</reference>
<evidence type="ECO:0000313" key="2">
    <source>
        <dbReference type="Proteomes" id="UP001163828"/>
    </source>
</evidence>
<protein>
    <recommendedName>
        <fullName evidence="3">ABM domain-containing protein</fullName>
    </recommendedName>
</protein>
<dbReference type="Proteomes" id="UP001163828">
    <property type="component" value="Unassembled WGS sequence"/>
</dbReference>
<gene>
    <name evidence="1" type="ORF">F5050DRAFT_1712888</name>
</gene>
<dbReference type="InterPro" id="IPR011008">
    <property type="entry name" value="Dimeric_a/b-barrel"/>
</dbReference>
<organism evidence="1 2">
    <name type="scientific">Lentinula boryana</name>
    <dbReference type="NCBI Taxonomy" id="40481"/>
    <lineage>
        <taxon>Eukaryota</taxon>
        <taxon>Fungi</taxon>
        <taxon>Dikarya</taxon>
        <taxon>Basidiomycota</taxon>
        <taxon>Agaricomycotina</taxon>
        <taxon>Agaricomycetes</taxon>
        <taxon>Agaricomycetidae</taxon>
        <taxon>Agaricales</taxon>
        <taxon>Marasmiineae</taxon>
        <taxon>Omphalotaceae</taxon>
        <taxon>Lentinula</taxon>
    </lineage>
</organism>
<accession>A0ABQ8QA74</accession>
<proteinExistence type="predicted"/>
<keyword evidence="2" id="KW-1185">Reference proteome</keyword>
<name>A0ABQ8QA74_9AGAR</name>
<dbReference type="Gene3D" id="3.30.70.100">
    <property type="match status" value="1"/>
</dbReference>
<evidence type="ECO:0000313" key="1">
    <source>
        <dbReference type="EMBL" id="KAJ3995447.1"/>
    </source>
</evidence>
<evidence type="ECO:0008006" key="3">
    <source>
        <dbReference type="Google" id="ProtNLM"/>
    </source>
</evidence>
<dbReference type="SUPFAM" id="SSF54909">
    <property type="entry name" value="Dimeric alpha+beta barrel"/>
    <property type="match status" value="1"/>
</dbReference>
<sequence>MTPSFPITQTSIFQLKEGISLADTTSKIASPAVKVFIQLKETVKAQKGFIRQYWGHQVENSQLFVWCSRIRSNNSLVTDWESPEHHENFTESEGYSAYITSLGEIFYFEKALPLTIYTKWSSDATAALKAPVTEIAFLTLPNGSPEEAKTATEEVLGHVMTNVQAVGKAWGAAIGWVSKTTPSDHKAAAEGHHIALHGVFGYASIDDHMRWREAPEHAKAVKTMEELATKLHLDSADIYGTDMFHVAFYHPKS</sequence>
<comment type="caution">
    <text evidence="1">The sequence shown here is derived from an EMBL/GenBank/DDBJ whole genome shotgun (WGS) entry which is preliminary data.</text>
</comment>